<name>A0ABX2G0N9_9BURK</name>
<organism evidence="4 5">
    <name type="scientific">Sphaerotilus uruguayifluvii</name>
    <dbReference type="NCBI Taxonomy" id="2735897"/>
    <lineage>
        <taxon>Bacteria</taxon>
        <taxon>Pseudomonadati</taxon>
        <taxon>Pseudomonadota</taxon>
        <taxon>Betaproteobacteria</taxon>
        <taxon>Burkholderiales</taxon>
        <taxon>Sphaerotilaceae</taxon>
        <taxon>Sphaerotilus</taxon>
    </lineage>
</organism>
<comment type="similarity">
    <text evidence="1">Belongs to the peptidase A24 family.</text>
</comment>
<evidence type="ECO:0000259" key="3">
    <source>
        <dbReference type="Pfam" id="PF01478"/>
    </source>
</evidence>
<dbReference type="EC" id="3.4.23.43" evidence="4"/>
<evidence type="ECO:0000313" key="4">
    <source>
        <dbReference type="EMBL" id="NRT55858.1"/>
    </source>
</evidence>
<reference evidence="4 5" key="1">
    <citation type="submission" date="2020-05" db="EMBL/GenBank/DDBJ databases">
        <title>Genomic Encyclopedia of Type Strains, Phase IV (KMG-V): Genome sequencing to study the core and pangenomes of soil and plant-associated prokaryotes.</title>
        <authorList>
            <person name="Whitman W."/>
        </authorList>
    </citation>
    <scope>NUCLEOTIDE SEQUENCE [LARGE SCALE GENOMIC DNA]</scope>
    <source>
        <strain evidence="4 5">C29</strain>
    </source>
</reference>
<keyword evidence="2" id="KW-0812">Transmembrane</keyword>
<dbReference type="PANTHER" id="PTHR30487:SF0">
    <property type="entry name" value="PREPILIN LEADER PEPTIDASE_N-METHYLTRANSFERASE-RELATED"/>
    <property type="match status" value="1"/>
</dbReference>
<feature type="transmembrane region" description="Helical" evidence="2">
    <location>
        <begin position="94"/>
        <end position="116"/>
    </location>
</feature>
<sequence length="177" mass="18160">MLATYLLLAALLIVAIATDLRSRRIPNVLVAVGLGLGLAGRLLDPGSPAGEALIAFFKGSGTGLLVLMPLYLMRACGAGDVKLMAMVGGFVGPAVVLDAALWTLVSGGVLSLVFMLGRGVARQTLENIRFLVTDLMVRTQSGERARLAPLATTAARLPYAVAIAAGTLIAVLHAGPA</sequence>
<dbReference type="RefSeq" id="WP_173804824.1">
    <property type="nucleotide sequence ID" value="NZ_JABSNM010000005.1"/>
</dbReference>
<protein>
    <submittedName>
        <fullName evidence="4">Prepilin peptidase CpaA</fullName>
        <ecNumber evidence="4">3.4.23.43</ecNumber>
    </submittedName>
</protein>
<comment type="caution">
    <text evidence="4">The sequence shown here is derived from an EMBL/GenBank/DDBJ whole genome shotgun (WGS) entry which is preliminary data.</text>
</comment>
<dbReference type="EMBL" id="JABSNM010000005">
    <property type="protein sequence ID" value="NRT55858.1"/>
    <property type="molecule type" value="Genomic_DNA"/>
</dbReference>
<evidence type="ECO:0000256" key="1">
    <source>
        <dbReference type="ARBA" id="ARBA00005801"/>
    </source>
</evidence>
<feature type="transmembrane region" description="Helical" evidence="2">
    <location>
        <begin position="55"/>
        <end position="74"/>
    </location>
</feature>
<dbReference type="PANTHER" id="PTHR30487">
    <property type="entry name" value="TYPE 4 PREPILIN-LIKE PROTEINS LEADER PEPTIDE-PROCESSING ENZYME"/>
    <property type="match status" value="1"/>
</dbReference>
<evidence type="ECO:0000256" key="2">
    <source>
        <dbReference type="SAM" id="Phobius"/>
    </source>
</evidence>
<proteinExistence type="inferred from homology"/>
<dbReference type="Gene3D" id="1.20.120.1220">
    <property type="match status" value="1"/>
</dbReference>
<gene>
    <name evidence="4" type="ORF">HNQ01_001588</name>
</gene>
<feature type="domain" description="Prepilin type IV endopeptidase peptidase" evidence="3">
    <location>
        <begin position="6"/>
        <end position="111"/>
    </location>
</feature>
<accession>A0ABX2G0N9</accession>
<dbReference type="GO" id="GO:0004190">
    <property type="term" value="F:aspartic-type endopeptidase activity"/>
    <property type="evidence" value="ECO:0007669"/>
    <property type="project" value="UniProtKB-EC"/>
</dbReference>
<keyword evidence="2" id="KW-0472">Membrane</keyword>
<keyword evidence="2" id="KW-1133">Transmembrane helix</keyword>
<evidence type="ECO:0000313" key="5">
    <source>
        <dbReference type="Proteomes" id="UP001516061"/>
    </source>
</evidence>
<dbReference type="InterPro" id="IPR050882">
    <property type="entry name" value="Prepilin_peptidase/N-MTase"/>
</dbReference>
<keyword evidence="5" id="KW-1185">Reference proteome</keyword>
<keyword evidence="4" id="KW-0378">Hydrolase</keyword>
<feature type="transmembrane region" description="Helical" evidence="2">
    <location>
        <begin position="27"/>
        <end position="43"/>
    </location>
</feature>
<dbReference type="InterPro" id="IPR000045">
    <property type="entry name" value="Prepilin_IV_endopep_pep"/>
</dbReference>
<dbReference type="Pfam" id="PF01478">
    <property type="entry name" value="Peptidase_A24"/>
    <property type="match status" value="1"/>
</dbReference>
<dbReference type="Proteomes" id="UP001516061">
    <property type="component" value="Unassembled WGS sequence"/>
</dbReference>